<evidence type="ECO:0000313" key="1">
    <source>
        <dbReference type="Proteomes" id="UP000887563"/>
    </source>
</evidence>
<dbReference type="Proteomes" id="UP000887563">
    <property type="component" value="Unplaced"/>
</dbReference>
<organism evidence="1 2">
    <name type="scientific">Meloidogyne incognita</name>
    <name type="common">Southern root-knot nematode worm</name>
    <name type="synonym">Oxyuris incognita</name>
    <dbReference type="NCBI Taxonomy" id="6306"/>
    <lineage>
        <taxon>Eukaryota</taxon>
        <taxon>Metazoa</taxon>
        <taxon>Ecdysozoa</taxon>
        <taxon>Nematoda</taxon>
        <taxon>Chromadorea</taxon>
        <taxon>Rhabditida</taxon>
        <taxon>Tylenchina</taxon>
        <taxon>Tylenchomorpha</taxon>
        <taxon>Tylenchoidea</taxon>
        <taxon>Meloidogynidae</taxon>
        <taxon>Meloidogyninae</taxon>
        <taxon>Meloidogyne</taxon>
        <taxon>Meloidogyne incognita group</taxon>
    </lineage>
</organism>
<accession>A0A914LB13</accession>
<name>A0A914LB13_MELIC</name>
<keyword evidence="1" id="KW-1185">Reference proteome</keyword>
<reference evidence="2" key="1">
    <citation type="submission" date="2022-11" db="UniProtKB">
        <authorList>
            <consortium name="WormBaseParasite"/>
        </authorList>
    </citation>
    <scope>IDENTIFICATION</scope>
</reference>
<protein>
    <submittedName>
        <fullName evidence="2">Uncharacterized protein</fullName>
    </submittedName>
</protein>
<sequence>MITVRFEGGMHNNFVNLLPLLITILFDNRHYNQSQLSYFLGCIFMGRYPQRREGIP</sequence>
<dbReference type="WBParaSite" id="Minc3s00317g10068">
    <property type="protein sequence ID" value="Minc3s00317g10068"/>
    <property type="gene ID" value="Minc3s00317g10068"/>
</dbReference>
<proteinExistence type="predicted"/>
<dbReference type="AlphaFoldDB" id="A0A914LB13"/>
<evidence type="ECO:0000313" key="2">
    <source>
        <dbReference type="WBParaSite" id="Minc3s00317g10068"/>
    </source>
</evidence>